<sequence>MRFTSRRKLSRSVFQRTLSDATSVALNALRISSQPRCATWTRCRRCFRCQRAGRARTQSISFSVSSLMWCCLAEAVPWAGEDGPAMMAGVTDKEPPPATAIDAWPARPGTTAAATAVAAIGGAIRVSLNLTLSICTLHYCFPWIRPACNRATATLA</sequence>
<dbReference type="AlphaFoldDB" id="A0A8D8A899"/>
<accession>A0A8D8A899</accession>
<reference evidence="1" key="1">
    <citation type="submission" date="2021-05" db="EMBL/GenBank/DDBJ databases">
        <authorList>
            <person name="Alioto T."/>
            <person name="Alioto T."/>
            <person name="Gomez Garrido J."/>
        </authorList>
    </citation>
    <scope>NUCLEOTIDE SEQUENCE</scope>
</reference>
<protein>
    <submittedName>
        <fullName evidence="1">(northern house mosquito) hypothetical protein</fullName>
    </submittedName>
</protein>
<proteinExistence type="predicted"/>
<name>A0A8D8A899_CULPI</name>
<dbReference type="EMBL" id="HBUE01017797">
    <property type="protein sequence ID" value="CAG6451144.1"/>
    <property type="molecule type" value="Transcribed_RNA"/>
</dbReference>
<organism evidence="1">
    <name type="scientific">Culex pipiens</name>
    <name type="common">House mosquito</name>
    <dbReference type="NCBI Taxonomy" id="7175"/>
    <lineage>
        <taxon>Eukaryota</taxon>
        <taxon>Metazoa</taxon>
        <taxon>Ecdysozoa</taxon>
        <taxon>Arthropoda</taxon>
        <taxon>Hexapoda</taxon>
        <taxon>Insecta</taxon>
        <taxon>Pterygota</taxon>
        <taxon>Neoptera</taxon>
        <taxon>Endopterygota</taxon>
        <taxon>Diptera</taxon>
        <taxon>Nematocera</taxon>
        <taxon>Culicoidea</taxon>
        <taxon>Culicidae</taxon>
        <taxon>Culicinae</taxon>
        <taxon>Culicini</taxon>
        <taxon>Culex</taxon>
        <taxon>Culex</taxon>
    </lineage>
</organism>
<evidence type="ECO:0000313" key="1">
    <source>
        <dbReference type="EMBL" id="CAG6451144.1"/>
    </source>
</evidence>